<dbReference type="STRING" id="188477.A0A433TN57"/>
<dbReference type="OrthoDB" id="6157823at2759"/>
<evidence type="ECO:0000259" key="7">
    <source>
        <dbReference type="SMART" id="SM01155"/>
    </source>
</evidence>
<keyword evidence="9" id="KW-1185">Reference proteome</keyword>
<feature type="region of interest" description="Disordered" evidence="5">
    <location>
        <begin position="77"/>
        <end position="101"/>
    </location>
</feature>
<feature type="domain" description="Ribosomal protein mS38 C-terminal" evidence="7">
    <location>
        <begin position="164"/>
        <end position="197"/>
    </location>
</feature>
<evidence type="ECO:0000256" key="1">
    <source>
        <dbReference type="ARBA" id="ARBA00004173"/>
    </source>
</evidence>
<gene>
    <name evidence="8" type="ORF">EGW08_009231</name>
</gene>
<dbReference type="InterPro" id="IPR013177">
    <property type="entry name" value="Ribosomal_mS38_C"/>
</dbReference>
<evidence type="ECO:0000256" key="3">
    <source>
        <dbReference type="ARBA" id="ARBA00035647"/>
    </source>
</evidence>
<dbReference type="Proteomes" id="UP000271974">
    <property type="component" value="Unassembled WGS sequence"/>
</dbReference>
<feature type="signal peptide" evidence="6">
    <location>
        <begin position="1"/>
        <end position="19"/>
    </location>
</feature>
<keyword evidence="6" id="KW-0732">Signal</keyword>
<comment type="caution">
    <text evidence="8">The sequence shown here is derived from an EMBL/GenBank/DDBJ whole genome shotgun (WGS) entry which is preliminary data.</text>
</comment>
<dbReference type="AlphaFoldDB" id="A0A433TN57"/>
<evidence type="ECO:0000256" key="6">
    <source>
        <dbReference type="SAM" id="SignalP"/>
    </source>
</evidence>
<evidence type="ECO:0000313" key="8">
    <source>
        <dbReference type="EMBL" id="RUS82994.1"/>
    </source>
</evidence>
<organism evidence="8 9">
    <name type="scientific">Elysia chlorotica</name>
    <name type="common">Eastern emerald elysia</name>
    <name type="synonym">Sea slug</name>
    <dbReference type="NCBI Taxonomy" id="188477"/>
    <lineage>
        <taxon>Eukaryota</taxon>
        <taxon>Metazoa</taxon>
        <taxon>Spiralia</taxon>
        <taxon>Lophotrochozoa</taxon>
        <taxon>Mollusca</taxon>
        <taxon>Gastropoda</taxon>
        <taxon>Heterobranchia</taxon>
        <taxon>Euthyneura</taxon>
        <taxon>Panpulmonata</taxon>
        <taxon>Sacoglossa</taxon>
        <taxon>Placobranchoidea</taxon>
        <taxon>Plakobranchidae</taxon>
        <taxon>Elysia</taxon>
    </lineage>
</organism>
<accession>A0A433TN57</accession>
<dbReference type="SMART" id="SM01155">
    <property type="entry name" value="DUF1713"/>
    <property type="match status" value="1"/>
</dbReference>
<dbReference type="PANTHER" id="PTHR32035:SF3">
    <property type="entry name" value="SMALL RIBOSOMAL SUBUNIT PROTEIN MS38"/>
    <property type="match status" value="1"/>
</dbReference>
<dbReference type="PANTHER" id="PTHR32035">
    <property type="entry name" value="AURORA KINASE A-INTERACTING PROTEIN"/>
    <property type="match status" value="1"/>
</dbReference>
<evidence type="ECO:0000256" key="2">
    <source>
        <dbReference type="ARBA" id="ARBA00023128"/>
    </source>
</evidence>
<keyword evidence="2" id="KW-0496">Mitochondrion</keyword>
<feature type="chain" id="PRO_5019358269" description="Small ribosomal subunit protein mS38" evidence="6">
    <location>
        <begin position="20"/>
        <end position="248"/>
    </location>
</feature>
<reference evidence="8 9" key="1">
    <citation type="submission" date="2019-01" db="EMBL/GenBank/DDBJ databases">
        <title>A draft genome assembly of the solar-powered sea slug Elysia chlorotica.</title>
        <authorList>
            <person name="Cai H."/>
            <person name="Li Q."/>
            <person name="Fang X."/>
            <person name="Li J."/>
            <person name="Curtis N.E."/>
            <person name="Altenburger A."/>
            <person name="Shibata T."/>
            <person name="Feng M."/>
            <person name="Maeda T."/>
            <person name="Schwartz J.A."/>
            <person name="Shigenobu S."/>
            <person name="Lundholm N."/>
            <person name="Nishiyama T."/>
            <person name="Yang H."/>
            <person name="Hasebe M."/>
            <person name="Li S."/>
            <person name="Pierce S.K."/>
            <person name="Wang J."/>
        </authorList>
    </citation>
    <scope>NUCLEOTIDE SEQUENCE [LARGE SCALE GENOMIC DNA]</scope>
    <source>
        <strain evidence="8">EC2010</strain>
        <tissue evidence="8">Whole organism of an adult</tissue>
    </source>
</reference>
<comment type="subcellular location">
    <subcellularLocation>
        <location evidence="1">Mitochondrion</location>
    </subcellularLocation>
</comment>
<evidence type="ECO:0000256" key="4">
    <source>
        <dbReference type="ARBA" id="ARBA00035682"/>
    </source>
</evidence>
<evidence type="ECO:0000256" key="5">
    <source>
        <dbReference type="SAM" id="MobiDB-lite"/>
    </source>
</evidence>
<dbReference type="EMBL" id="RQTK01000262">
    <property type="protein sequence ID" value="RUS82994.1"/>
    <property type="molecule type" value="Genomic_DNA"/>
</dbReference>
<proteinExistence type="inferred from homology"/>
<name>A0A433TN57_ELYCH</name>
<protein>
    <recommendedName>
        <fullName evidence="4">Small ribosomal subunit protein mS38</fullName>
    </recommendedName>
</protein>
<dbReference type="GO" id="GO:0005739">
    <property type="term" value="C:mitochondrion"/>
    <property type="evidence" value="ECO:0007669"/>
    <property type="project" value="UniProtKB-SubCell"/>
</dbReference>
<evidence type="ECO:0000313" key="9">
    <source>
        <dbReference type="Proteomes" id="UP000271974"/>
    </source>
</evidence>
<comment type="similarity">
    <text evidence="3">Belongs to the mitochondrion-specific ribosomal protein mS38 family.</text>
</comment>
<sequence length="248" mass="27675">MMPFCQRTMVLGALRSVHAAMSSSVSASQPLSVRRSAREIFSVRPMSSSVADSPSTSPAVAVPQCFSADASQSRCSSVAGSPLSSLPQPPRQPHRLARSSNITEYRLPATTILEQLSQLAILDRAPATSISYECPVAVPVVDNVAPDLPKSEVVEPGSTPEAKEAKMIMRIRHKKMKKHKLKKLRKRMYFLWRKQKQMRKAKRMTIYNKELEGIRSTGEQFDAEEFVRAQLAKARRGGYYINVLETKQ</sequence>
<dbReference type="Pfam" id="PF08213">
    <property type="entry name" value="COX24_C"/>
    <property type="match status" value="1"/>
</dbReference>